<dbReference type="AlphaFoldDB" id="A0AA36F0N6"/>
<evidence type="ECO:0000256" key="1">
    <source>
        <dbReference type="SAM" id="Phobius"/>
    </source>
</evidence>
<proteinExistence type="predicted"/>
<keyword evidence="1" id="KW-0812">Transmembrane</keyword>
<keyword evidence="1" id="KW-1133">Transmembrane helix</keyword>
<accession>A0AA36F0N6</accession>
<name>A0AA36F0N6_OCTVU</name>
<dbReference type="Proteomes" id="UP001162480">
    <property type="component" value="Chromosome 3"/>
</dbReference>
<dbReference type="EMBL" id="OX597816">
    <property type="protein sequence ID" value="CAI9720214.1"/>
    <property type="molecule type" value="Genomic_DNA"/>
</dbReference>
<sequence>MLALLCYDPISIVGRAVAGGGGGGGGGGIVGGVMIYTLVAVMQHCLLYRALWNFKESLAPEIEMPNIHTDVLYMNF</sequence>
<protein>
    <submittedName>
        <fullName evidence="2">Uncharacterized protein</fullName>
    </submittedName>
</protein>
<keyword evidence="1" id="KW-0472">Membrane</keyword>
<gene>
    <name evidence="2" type="ORF">OCTVUL_1B029392</name>
</gene>
<reference evidence="2" key="1">
    <citation type="submission" date="2023-08" db="EMBL/GenBank/DDBJ databases">
        <authorList>
            <person name="Alioto T."/>
            <person name="Alioto T."/>
            <person name="Gomez Garrido J."/>
        </authorList>
    </citation>
    <scope>NUCLEOTIDE SEQUENCE</scope>
</reference>
<keyword evidence="3" id="KW-1185">Reference proteome</keyword>
<evidence type="ECO:0000313" key="2">
    <source>
        <dbReference type="EMBL" id="CAI9720214.1"/>
    </source>
</evidence>
<feature type="transmembrane region" description="Helical" evidence="1">
    <location>
        <begin position="29"/>
        <end position="48"/>
    </location>
</feature>
<organism evidence="2 3">
    <name type="scientific">Octopus vulgaris</name>
    <name type="common">Common octopus</name>
    <dbReference type="NCBI Taxonomy" id="6645"/>
    <lineage>
        <taxon>Eukaryota</taxon>
        <taxon>Metazoa</taxon>
        <taxon>Spiralia</taxon>
        <taxon>Lophotrochozoa</taxon>
        <taxon>Mollusca</taxon>
        <taxon>Cephalopoda</taxon>
        <taxon>Coleoidea</taxon>
        <taxon>Octopodiformes</taxon>
        <taxon>Octopoda</taxon>
        <taxon>Incirrata</taxon>
        <taxon>Octopodidae</taxon>
        <taxon>Octopus</taxon>
    </lineage>
</organism>
<evidence type="ECO:0000313" key="3">
    <source>
        <dbReference type="Proteomes" id="UP001162480"/>
    </source>
</evidence>